<dbReference type="GO" id="GO:0006002">
    <property type="term" value="P:fructose 6-phosphate metabolic process"/>
    <property type="evidence" value="ECO:0007669"/>
    <property type="project" value="TreeGrafter"/>
</dbReference>
<evidence type="ECO:0000256" key="3">
    <source>
        <dbReference type="ARBA" id="ARBA00016090"/>
    </source>
</evidence>
<dbReference type="EMBL" id="CP033433">
    <property type="protein sequence ID" value="AYQ72201.1"/>
    <property type="molecule type" value="Genomic_DNA"/>
</dbReference>
<dbReference type="EC" id="2.6.1.16" evidence="2"/>
<keyword evidence="4" id="KW-0677">Repeat</keyword>
<dbReference type="GO" id="GO:0006487">
    <property type="term" value="P:protein N-linked glycosylation"/>
    <property type="evidence" value="ECO:0007669"/>
    <property type="project" value="TreeGrafter"/>
</dbReference>
<dbReference type="Pfam" id="PF01380">
    <property type="entry name" value="SIS"/>
    <property type="match status" value="2"/>
</dbReference>
<dbReference type="PROSITE" id="PS51464">
    <property type="entry name" value="SIS"/>
    <property type="match status" value="2"/>
</dbReference>
<reference evidence="6 7" key="1">
    <citation type="submission" date="2018-10" db="EMBL/GenBank/DDBJ databases">
        <title>Genome Sequence of Cohnella sp.</title>
        <authorList>
            <person name="Srinivasan S."/>
            <person name="Kim M.K."/>
        </authorList>
    </citation>
    <scope>NUCLEOTIDE SEQUENCE [LARGE SCALE GENOMIC DNA]</scope>
    <source>
        <strain evidence="6 7">18JY8-7</strain>
    </source>
</reference>
<evidence type="ECO:0000256" key="1">
    <source>
        <dbReference type="ARBA" id="ARBA00001031"/>
    </source>
</evidence>
<proteinExistence type="predicted"/>
<dbReference type="GO" id="GO:0004360">
    <property type="term" value="F:glutamine-fructose-6-phosphate transaminase (isomerizing) activity"/>
    <property type="evidence" value="ECO:0007669"/>
    <property type="project" value="UniProtKB-EC"/>
</dbReference>
<keyword evidence="7" id="KW-1185">Reference proteome</keyword>
<evidence type="ECO:0000313" key="6">
    <source>
        <dbReference type="EMBL" id="AYQ72201.1"/>
    </source>
</evidence>
<dbReference type="CDD" id="cd05009">
    <property type="entry name" value="SIS_GlmS_GlmD_2"/>
    <property type="match status" value="1"/>
</dbReference>
<organism evidence="6 7">
    <name type="scientific">Cohnella candidum</name>
    <dbReference type="NCBI Taxonomy" id="2674991"/>
    <lineage>
        <taxon>Bacteria</taxon>
        <taxon>Bacillati</taxon>
        <taxon>Bacillota</taxon>
        <taxon>Bacilli</taxon>
        <taxon>Bacillales</taxon>
        <taxon>Paenibacillaceae</taxon>
        <taxon>Cohnella</taxon>
    </lineage>
</organism>
<dbReference type="SUPFAM" id="SSF53697">
    <property type="entry name" value="SIS domain"/>
    <property type="match status" value="1"/>
</dbReference>
<comment type="catalytic activity">
    <reaction evidence="1">
        <text>D-fructose 6-phosphate + L-glutamine = D-glucosamine 6-phosphate + L-glutamate</text>
        <dbReference type="Rhea" id="RHEA:13237"/>
        <dbReference type="ChEBI" id="CHEBI:29985"/>
        <dbReference type="ChEBI" id="CHEBI:58359"/>
        <dbReference type="ChEBI" id="CHEBI:58725"/>
        <dbReference type="ChEBI" id="CHEBI:61527"/>
        <dbReference type="EC" id="2.6.1.16"/>
    </reaction>
</comment>
<dbReference type="PANTHER" id="PTHR10937:SF0">
    <property type="entry name" value="GLUTAMINE--FRUCTOSE-6-PHOSPHATE TRANSAMINASE (ISOMERIZING)"/>
    <property type="match status" value="1"/>
</dbReference>
<dbReference type="InterPro" id="IPR035490">
    <property type="entry name" value="GlmS/FrlB_SIS"/>
</dbReference>
<dbReference type="GO" id="GO:0006047">
    <property type="term" value="P:UDP-N-acetylglucosamine metabolic process"/>
    <property type="evidence" value="ECO:0007669"/>
    <property type="project" value="TreeGrafter"/>
</dbReference>
<evidence type="ECO:0000259" key="5">
    <source>
        <dbReference type="PROSITE" id="PS51464"/>
    </source>
</evidence>
<dbReference type="Gene3D" id="3.40.50.10490">
    <property type="entry name" value="Glucose-6-phosphate isomerase like protein, domain 1"/>
    <property type="match status" value="2"/>
</dbReference>
<dbReference type="PANTHER" id="PTHR10937">
    <property type="entry name" value="GLUCOSAMINE--FRUCTOSE-6-PHOSPHATE AMINOTRANSFERASE, ISOMERIZING"/>
    <property type="match status" value="1"/>
</dbReference>
<gene>
    <name evidence="6" type="ORF">EAV92_06225</name>
</gene>
<sequence>MRQEILDTREVCLAFARSDRSRFERSNRELRARGQVILMGTGASLNACKVSQYAFMKEAGILPHVMPASDVSLLENVADRDTLVILVSQSGASYETKVAVEFLKRHGVTVWGITNIGDSPLALQADETFLMNAGEEVSSATKTYAATLLILYAMAAGGSDAFLRRLAELPRAVEETLAVSESKIAAWAEVLGKRDKFYVLGDRAFGVTAQQGALVVKEKTFLHAEGMSLSEFRHGNIEVVEPGLPIVVVAAADSIGESRMHADHLASIGAEVYWIGDREASSERIPSDRSLVLPGLDDTAMSQITTVLPLMMLAENIAAMKGYDVDGFRHISKVVGQY</sequence>
<evidence type="ECO:0000256" key="4">
    <source>
        <dbReference type="ARBA" id="ARBA00022737"/>
    </source>
</evidence>
<dbReference type="GO" id="GO:0097367">
    <property type="term" value="F:carbohydrate derivative binding"/>
    <property type="evidence" value="ECO:0007669"/>
    <property type="project" value="InterPro"/>
</dbReference>
<dbReference type="InterPro" id="IPR035466">
    <property type="entry name" value="GlmS/AgaS_SIS"/>
</dbReference>
<protein>
    <recommendedName>
        <fullName evidence="3">Glutamine--fructose-6-phosphate aminotransferase [isomerizing]</fullName>
        <ecNumber evidence="2">2.6.1.16</ecNumber>
    </recommendedName>
</protein>
<dbReference type="AlphaFoldDB" id="A0A3G3JWH5"/>
<dbReference type="KEGG" id="coh:EAV92_06225"/>
<evidence type="ECO:0000313" key="7">
    <source>
        <dbReference type="Proteomes" id="UP000269097"/>
    </source>
</evidence>
<dbReference type="CDD" id="cd05008">
    <property type="entry name" value="SIS_GlmS_GlmD_1"/>
    <property type="match status" value="1"/>
</dbReference>
<dbReference type="InterPro" id="IPR001347">
    <property type="entry name" value="SIS_dom"/>
</dbReference>
<accession>A0A3G3JWH5</accession>
<feature type="domain" description="SIS" evidence="5">
    <location>
        <begin position="187"/>
        <end position="328"/>
    </location>
</feature>
<name>A0A3G3JWH5_9BACL</name>
<dbReference type="Proteomes" id="UP000269097">
    <property type="component" value="Chromosome"/>
</dbReference>
<dbReference type="InterPro" id="IPR046348">
    <property type="entry name" value="SIS_dom_sf"/>
</dbReference>
<feature type="domain" description="SIS" evidence="5">
    <location>
        <begin position="26"/>
        <end position="164"/>
    </location>
</feature>
<evidence type="ECO:0000256" key="2">
    <source>
        <dbReference type="ARBA" id="ARBA00012916"/>
    </source>
</evidence>